<evidence type="ECO:0000313" key="1">
    <source>
        <dbReference type="EMBL" id="AXR04750.1"/>
    </source>
</evidence>
<dbReference type="NCBIfam" id="TIGR03643">
    <property type="entry name" value="TIGR03643 family protein"/>
    <property type="match status" value="1"/>
</dbReference>
<evidence type="ECO:0000313" key="2">
    <source>
        <dbReference type="Proteomes" id="UP000258102"/>
    </source>
</evidence>
<dbReference type="Pfam" id="PF10985">
    <property type="entry name" value="DUF2805"/>
    <property type="match status" value="1"/>
</dbReference>
<dbReference type="InterPro" id="IPR019882">
    <property type="entry name" value="CHP03643"/>
</dbReference>
<dbReference type="AlphaFoldDB" id="A0AAD0RN08"/>
<name>A0AAD0RN08_PSEO7</name>
<proteinExistence type="predicted"/>
<dbReference type="EMBL" id="CP031762">
    <property type="protein sequence ID" value="AXR04750.1"/>
    <property type="molecule type" value="Genomic_DNA"/>
</dbReference>
<dbReference type="RefSeq" id="WP_088533062.1">
    <property type="nucleotide sequence ID" value="NZ_CP021647.1"/>
</dbReference>
<reference evidence="1 2" key="1">
    <citation type="submission" date="2018-08" db="EMBL/GenBank/DDBJ databases">
        <title>Whole Genome Sequences of Two Pseudoalteromonas piscicida Strains, DE1-A and DE2-A, which Exhibit Strong Antibacterial Activity against Vibrio vulnificus.</title>
        <authorList>
            <person name="Richards G.P."/>
            <person name="Needleman D.S."/>
            <person name="Watson M.A."/>
            <person name="Polson S.W."/>
        </authorList>
    </citation>
    <scope>NUCLEOTIDE SEQUENCE [LARGE SCALE GENOMIC DNA]</scope>
    <source>
        <strain evidence="1 2">DE2-A</strain>
    </source>
</reference>
<dbReference type="KEGG" id="ppis:B1L02_23220"/>
<protein>
    <submittedName>
        <fullName evidence="1">TIGR03643 family protein</fullName>
    </submittedName>
</protein>
<accession>A0AAD0RN08</accession>
<dbReference type="Proteomes" id="UP000258102">
    <property type="component" value="Chromosome 2"/>
</dbReference>
<sequence length="83" mass="10025">MQFSDSEISRIIEMAWEDRTPFEAIERQFELSEPEVIKLMRSSLRSSSFKLWRQRVNGRNTKHVKLRSKAVNRGYCKTQYKQR</sequence>
<gene>
    <name evidence="1" type="ORF">D0511_23105</name>
</gene>
<organism evidence="1 2">
    <name type="scientific">Pseudoalteromonas piscicida</name>
    <dbReference type="NCBI Taxonomy" id="43662"/>
    <lineage>
        <taxon>Bacteria</taxon>
        <taxon>Pseudomonadati</taxon>
        <taxon>Pseudomonadota</taxon>
        <taxon>Gammaproteobacteria</taxon>
        <taxon>Alteromonadales</taxon>
        <taxon>Pseudoalteromonadaceae</taxon>
        <taxon>Pseudoalteromonas</taxon>
    </lineage>
</organism>